<proteinExistence type="predicted"/>
<dbReference type="Gene3D" id="3.50.30.30">
    <property type="match status" value="1"/>
</dbReference>
<dbReference type="SUPFAM" id="SSF53300">
    <property type="entry name" value="vWA-like"/>
    <property type="match status" value="1"/>
</dbReference>
<evidence type="ECO:0000256" key="4">
    <source>
        <dbReference type="ARBA" id="ARBA00022771"/>
    </source>
</evidence>
<evidence type="ECO:0000256" key="6">
    <source>
        <dbReference type="ARBA" id="ARBA00022989"/>
    </source>
</evidence>
<evidence type="ECO:0000313" key="14">
    <source>
        <dbReference type="Proteomes" id="UP000507470"/>
    </source>
</evidence>
<keyword evidence="13" id="KW-0808">Transferase</keyword>
<dbReference type="Proteomes" id="UP000507470">
    <property type="component" value="Unassembled WGS sequence"/>
</dbReference>
<dbReference type="Pfam" id="PF00092">
    <property type="entry name" value="VWA"/>
    <property type="match status" value="1"/>
</dbReference>
<dbReference type="InterPro" id="IPR003137">
    <property type="entry name" value="PA_domain"/>
</dbReference>
<evidence type="ECO:0000256" key="8">
    <source>
        <dbReference type="PROSITE-ProRule" id="PRU00175"/>
    </source>
</evidence>
<dbReference type="GO" id="GO:0061630">
    <property type="term" value="F:ubiquitin protein ligase activity"/>
    <property type="evidence" value="ECO:0007669"/>
    <property type="project" value="UniProtKB-EC"/>
</dbReference>
<dbReference type="GO" id="GO:0008270">
    <property type="term" value="F:zinc ion binding"/>
    <property type="evidence" value="ECO:0007669"/>
    <property type="project" value="UniProtKB-KW"/>
</dbReference>
<dbReference type="PANTHER" id="PTHR46539:SF1">
    <property type="entry name" value="E3 UBIQUITIN-PROTEIN LIGASE ATL42"/>
    <property type="match status" value="1"/>
</dbReference>
<dbReference type="PROSITE" id="PS50089">
    <property type="entry name" value="ZF_RING_2"/>
    <property type="match status" value="1"/>
</dbReference>
<keyword evidence="4 8" id="KW-0863">Zinc-finger</keyword>
<keyword evidence="7 9" id="KW-0472">Membrane</keyword>
<dbReference type="PROSITE" id="PS50234">
    <property type="entry name" value="VWFA"/>
    <property type="match status" value="1"/>
</dbReference>
<feature type="signal peptide" evidence="10">
    <location>
        <begin position="1"/>
        <end position="18"/>
    </location>
</feature>
<name>A0A6J8B6F7_MYTCO</name>
<evidence type="ECO:0000256" key="5">
    <source>
        <dbReference type="ARBA" id="ARBA00022833"/>
    </source>
</evidence>
<dbReference type="InterPro" id="IPR002035">
    <property type="entry name" value="VWF_A"/>
</dbReference>
<keyword evidence="10" id="KW-0732">Signal</keyword>
<dbReference type="InterPro" id="IPR013083">
    <property type="entry name" value="Znf_RING/FYVE/PHD"/>
</dbReference>
<evidence type="ECO:0000256" key="1">
    <source>
        <dbReference type="ARBA" id="ARBA00004370"/>
    </source>
</evidence>
<dbReference type="OrthoDB" id="6046438at2759"/>
<evidence type="ECO:0000256" key="9">
    <source>
        <dbReference type="SAM" id="Phobius"/>
    </source>
</evidence>
<dbReference type="EC" id="2.3.2.27" evidence="13"/>
<comment type="subcellular location">
    <subcellularLocation>
        <location evidence="1">Membrane</location>
    </subcellularLocation>
</comment>
<dbReference type="InterPro" id="IPR036465">
    <property type="entry name" value="vWFA_dom_sf"/>
</dbReference>
<dbReference type="PANTHER" id="PTHR46539">
    <property type="entry name" value="E3 UBIQUITIN-PROTEIN LIGASE ATL42"/>
    <property type="match status" value="1"/>
</dbReference>
<keyword evidence="5" id="KW-0862">Zinc</keyword>
<keyword evidence="6 9" id="KW-1133">Transmembrane helix</keyword>
<evidence type="ECO:0000259" key="12">
    <source>
        <dbReference type="PROSITE" id="PS50234"/>
    </source>
</evidence>
<evidence type="ECO:0000259" key="11">
    <source>
        <dbReference type="PROSITE" id="PS50089"/>
    </source>
</evidence>
<keyword evidence="2 9" id="KW-0812">Transmembrane</keyword>
<feature type="transmembrane region" description="Helical" evidence="9">
    <location>
        <begin position="285"/>
        <end position="311"/>
    </location>
</feature>
<dbReference type="AlphaFoldDB" id="A0A6J8B6F7"/>
<accession>A0A6J8B6F7</accession>
<dbReference type="Pfam" id="PF02225">
    <property type="entry name" value="PA"/>
    <property type="match status" value="1"/>
</dbReference>
<keyword evidence="3" id="KW-0479">Metal-binding</keyword>
<dbReference type="GO" id="GO:0016020">
    <property type="term" value="C:membrane"/>
    <property type="evidence" value="ECO:0007669"/>
    <property type="project" value="UniProtKB-SubCell"/>
</dbReference>
<dbReference type="Gene3D" id="3.30.40.10">
    <property type="entry name" value="Zinc/RING finger domain, C3HC4 (zinc finger)"/>
    <property type="match status" value="1"/>
</dbReference>
<feature type="chain" id="PRO_5026655448" evidence="10">
    <location>
        <begin position="19"/>
        <end position="412"/>
    </location>
</feature>
<gene>
    <name evidence="13" type="ORF">MCOR_15040</name>
</gene>
<dbReference type="InterPro" id="IPR001841">
    <property type="entry name" value="Znf_RING"/>
</dbReference>
<dbReference type="SMART" id="SM00184">
    <property type="entry name" value="RING"/>
    <property type="match status" value="1"/>
</dbReference>
<evidence type="ECO:0000256" key="7">
    <source>
        <dbReference type="ARBA" id="ARBA00023136"/>
    </source>
</evidence>
<keyword evidence="14" id="KW-1185">Reference proteome</keyword>
<feature type="domain" description="VWFA" evidence="12">
    <location>
        <begin position="1"/>
        <end position="101"/>
    </location>
</feature>
<feature type="domain" description="RING-type" evidence="11">
    <location>
        <begin position="362"/>
        <end position="404"/>
    </location>
</feature>
<reference evidence="13 14" key="1">
    <citation type="submission" date="2020-06" db="EMBL/GenBank/DDBJ databases">
        <authorList>
            <person name="Li R."/>
            <person name="Bekaert M."/>
        </authorList>
    </citation>
    <scope>NUCLEOTIDE SEQUENCE [LARGE SCALE GENOMIC DNA]</scope>
    <source>
        <strain evidence="14">wild</strain>
    </source>
</reference>
<evidence type="ECO:0000313" key="13">
    <source>
        <dbReference type="EMBL" id="CAC5378910.1"/>
    </source>
</evidence>
<protein>
    <submittedName>
        <fullName evidence="13">RNF13</fullName>
        <ecNumber evidence="13">2.3.2.27</ecNumber>
    </submittedName>
</protein>
<sequence>MRFVIVAFITFTIDSLLAVQGDRSDAKDVLVILTDGISGNPLNTAKQAYFYKEKHIQVISVGIGRSVNKQELKDMPSIPGYVFQVTDFSKLLGIQEAIHALSCNNDEDILHQNLMCIKLVTADVNVIEGEITVNSFKDKKAGFGPSIPKSGVKGKLVYLKPKFNKTCHDYEPNRPTDKENETIIALMERRGCTFLSMVFDAQLLKFDAVIVHNNFSSGEQLTGMLGTTDSKMEDVMISSVLVGYSAGQFLSSYDVKNEADNKNNHRFIYISDDVRIEYDTTSTNWIGYALSPTLFLLCPLMIGVCCCIIHYRNRTSVNRYLEKARRTRRHLPFHLYNIQVLKSCTPQIHAAKFKKGHRYDTCPICLEEFVEKEKLWILPCKHEFHISCIKSWLAERKHSCPMCKRMVISIPD</sequence>
<evidence type="ECO:0000256" key="2">
    <source>
        <dbReference type="ARBA" id="ARBA00022692"/>
    </source>
</evidence>
<dbReference type="Gene3D" id="3.40.50.410">
    <property type="entry name" value="von Willebrand factor, type A domain"/>
    <property type="match status" value="1"/>
</dbReference>
<organism evidence="13 14">
    <name type="scientific">Mytilus coruscus</name>
    <name type="common">Sea mussel</name>
    <dbReference type="NCBI Taxonomy" id="42192"/>
    <lineage>
        <taxon>Eukaryota</taxon>
        <taxon>Metazoa</taxon>
        <taxon>Spiralia</taxon>
        <taxon>Lophotrochozoa</taxon>
        <taxon>Mollusca</taxon>
        <taxon>Bivalvia</taxon>
        <taxon>Autobranchia</taxon>
        <taxon>Pteriomorphia</taxon>
        <taxon>Mytilida</taxon>
        <taxon>Mytiloidea</taxon>
        <taxon>Mytilidae</taxon>
        <taxon>Mytilinae</taxon>
        <taxon>Mytilus</taxon>
    </lineage>
</organism>
<dbReference type="EMBL" id="CACVKT020002616">
    <property type="protein sequence ID" value="CAC5378910.1"/>
    <property type="molecule type" value="Genomic_DNA"/>
</dbReference>
<keyword evidence="13" id="KW-0012">Acyltransferase</keyword>
<dbReference type="SUPFAM" id="SSF57850">
    <property type="entry name" value="RING/U-box"/>
    <property type="match status" value="1"/>
</dbReference>
<evidence type="ECO:0000256" key="10">
    <source>
        <dbReference type="SAM" id="SignalP"/>
    </source>
</evidence>
<evidence type="ECO:0000256" key="3">
    <source>
        <dbReference type="ARBA" id="ARBA00022723"/>
    </source>
</evidence>
<dbReference type="Pfam" id="PF13639">
    <property type="entry name" value="zf-RING_2"/>
    <property type="match status" value="1"/>
</dbReference>